<evidence type="ECO:0000313" key="4">
    <source>
        <dbReference type="Proteomes" id="UP000517759"/>
    </source>
</evidence>
<dbReference type="EMBL" id="BSPG01000001">
    <property type="protein sequence ID" value="GLS42180.1"/>
    <property type="molecule type" value="Genomic_DNA"/>
</dbReference>
<dbReference type="InterPro" id="IPR039315">
    <property type="entry name" value="CheW"/>
</dbReference>
<dbReference type="Gene3D" id="2.30.30.40">
    <property type="entry name" value="SH3 Domains"/>
    <property type="match status" value="1"/>
</dbReference>
<dbReference type="PANTHER" id="PTHR22617:SF23">
    <property type="entry name" value="CHEMOTAXIS PROTEIN CHEW"/>
    <property type="match status" value="1"/>
</dbReference>
<evidence type="ECO:0000313" key="5">
    <source>
        <dbReference type="Proteomes" id="UP001156881"/>
    </source>
</evidence>
<dbReference type="PANTHER" id="PTHR22617">
    <property type="entry name" value="CHEMOTAXIS SENSOR HISTIDINE KINASE-RELATED"/>
    <property type="match status" value="1"/>
</dbReference>
<evidence type="ECO:0000313" key="3">
    <source>
        <dbReference type="EMBL" id="MBB3902331.1"/>
    </source>
</evidence>
<protein>
    <submittedName>
        <fullName evidence="3">Purine-binding chemotaxis protein CheW</fullName>
    </submittedName>
</protein>
<dbReference type="EMBL" id="JACIDN010000003">
    <property type="protein sequence ID" value="MBB3902331.1"/>
    <property type="molecule type" value="Genomic_DNA"/>
</dbReference>
<dbReference type="GO" id="GO:0007165">
    <property type="term" value="P:signal transduction"/>
    <property type="evidence" value="ECO:0007669"/>
    <property type="project" value="InterPro"/>
</dbReference>
<sequence>MAPSSTTTHLVLDVAGTPCALRRETVREILPLPHLHAPPATGGPLAGFLNLGGAPLPVLDLAQLLGRRDYPAPPNPYRHVLLAADGSLALLVDRVTDVVEAQSSAVADTQTLNGCVEAEIALGGRLVHVLSMERILTAEERDRVAALARRAAERLGSFDAAAMG</sequence>
<gene>
    <name evidence="2" type="ORF">GCM10007884_01650</name>
    <name evidence="3" type="ORF">GGR33_001826</name>
</gene>
<organism evidence="3 4">
    <name type="scientific">Methylobacterium brachythecii</name>
    <dbReference type="NCBI Taxonomy" id="1176177"/>
    <lineage>
        <taxon>Bacteria</taxon>
        <taxon>Pseudomonadati</taxon>
        <taxon>Pseudomonadota</taxon>
        <taxon>Alphaproteobacteria</taxon>
        <taxon>Hyphomicrobiales</taxon>
        <taxon>Methylobacteriaceae</taxon>
        <taxon>Methylobacterium</taxon>
    </lineage>
</organism>
<dbReference type="AlphaFoldDB" id="A0A7W6F6R9"/>
<dbReference type="Gene3D" id="2.40.50.180">
    <property type="entry name" value="CheA-289, Domain 4"/>
    <property type="match status" value="1"/>
</dbReference>
<name>A0A7W6F6R9_9HYPH</name>
<dbReference type="GO" id="GO:0005829">
    <property type="term" value="C:cytosol"/>
    <property type="evidence" value="ECO:0007669"/>
    <property type="project" value="TreeGrafter"/>
</dbReference>
<comment type="caution">
    <text evidence="3">The sequence shown here is derived from an EMBL/GenBank/DDBJ whole genome shotgun (WGS) entry which is preliminary data.</text>
</comment>
<dbReference type="SUPFAM" id="SSF50341">
    <property type="entry name" value="CheW-like"/>
    <property type="match status" value="1"/>
</dbReference>
<dbReference type="InterPro" id="IPR036061">
    <property type="entry name" value="CheW-like_dom_sf"/>
</dbReference>
<evidence type="ECO:0000259" key="1">
    <source>
        <dbReference type="PROSITE" id="PS50851"/>
    </source>
</evidence>
<dbReference type="GO" id="GO:0006935">
    <property type="term" value="P:chemotaxis"/>
    <property type="evidence" value="ECO:0007669"/>
    <property type="project" value="InterPro"/>
</dbReference>
<dbReference type="SMART" id="SM00260">
    <property type="entry name" value="CheW"/>
    <property type="match status" value="1"/>
</dbReference>
<dbReference type="PROSITE" id="PS50851">
    <property type="entry name" value="CHEW"/>
    <property type="match status" value="1"/>
</dbReference>
<dbReference type="Pfam" id="PF01584">
    <property type="entry name" value="CheW"/>
    <property type="match status" value="1"/>
</dbReference>
<reference evidence="2" key="1">
    <citation type="journal article" date="2014" name="Int. J. Syst. Evol. Microbiol.">
        <title>Complete genome of a new Firmicutes species belonging to the dominant human colonic microbiota ('Ruminococcus bicirculans') reveals two chromosomes and a selective capacity to utilize plant glucans.</title>
        <authorList>
            <consortium name="NISC Comparative Sequencing Program"/>
            <person name="Wegmann U."/>
            <person name="Louis P."/>
            <person name="Goesmann A."/>
            <person name="Henrissat B."/>
            <person name="Duncan S.H."/>
            <person name="Flint H.J."/>
        </authorList>
    </citation>
    <scope>NUCLEOTIDE SEQUENCE</scope>
    <source>
        <strain evidence="2">NBRC 107710</strain>
    </source>
</reference>
<evidence type="ECO:0000313" key="2">
    <source>
        <dbReference type="EMBL" id="GLS42180.1"/>
    </source>
</evidence>
<dbReference type="InterPro" id="IPR002545">
    <property type="entry name" value="CheW-lke_dom"/>
</dbReference>
<proteinExistence type="predicted"/>
<reference evidence="3 4" key="3">
    <citation type="submission" date="2020-08" db="EMBL/GenBank/DDBJ databases">
        <title>Genomic Encyclopedia of Type Strains, Phase IV (KMG-IV): sequencing the most valuable type-strain genomes for metagenomic binning, comparative biology and taxonomic classification.</title>
        <authorList>
            <person name="Goeker M."/>
        </authorList>
    </citation>
    <scope>NUCLEOTIDE SEQUENCE [LARGE SCALE GENOMIC DNA]</scope>
    <source>
        <strain evidence="3 4">DSM 24105</strain>
    </source>
</reference>
<keyword evidence="5" id="KW-1185">Reference proteome</keyword>
<feature type="domain" description="CheW-like" evidence="1">
    <location>
        <begin position="6"/>
        <end position="141"/>
    </location>
</feature>
<dbReference type="RefSeq" id="WP_183504155.1">
    <property type="nucleotide sequence ID" value="NZ_BSPG01000001.1"/>
</dbReference>
<reference evidence="2" key="4">
    <citation type="submission" date="2023-01" db="EMBL/GenBank/DDBJ databases">
        <title>Draft genome sequence of Methylobacterium brachythecii strain NBRC 107710.</title>
        <authorList>
            <person name="Sun Q."/>
            <person name="Mori K."/>
        </authorList>
    </citation>
    <scope>NUCLEOTIDE SEQUENCE</scope>
    <source>
        <strain evidence="2">NBRC 107710</strain>
    </source>
</reference>
<accession>A0A7W6F6R9</accession>
<dbReference type="Proteomes" id="UP000517759">
    <property type="component" value="Unassembled WGS sequence"/>
</dbReference>
<dbReference type="Proteomes" id="UP001156881">
    <property type="component" value="Unassembled WGS sequence"/>
</dbReference>
<reference evidence="5" key="2">
    <citation type="journal article" date="2019" name="Int. J. Syst. Evol. Microbiol.">
        <title>The Global Catalogue of Microorganisms (GCM) 10K type strain sequencing project: providing services to taxonomists for standard genome sequencing and annotation.</title>
        <authorList>
            <consortium name="The Broad Institute Genomics Platform"/>
            <consortium name="The Broad Institute Genome Sequencing Center for Infectious Disease"/>
            <person name="Wu L."/>
            <person name="Ma J."/>
        </authorList>
    </citation>
    <scope>NUCLEOTIDE SEQUENCE [LARGE SCALE GENOMIC DNA]</scope>
    <source>
        <strain evidence="5">NBRC 107710</strain>
    </source>
</reference>